<keyword evidence="1" id="KW-0812">Transmembrane</keyword>
<proteinExistence type="predicted"/>
<feature type="transmembrane region" description="Helical" evidence="1">
    <location>
        <begin position="32"/>
        <end position="51"/>
    </location>
</feature>
<organism evidence="2">
    <name type="scientific">Amphimedon queenslandica</name>
    <name type="common">Sponge</name>
    <dbReference type="NCBI Taxonomy" id="400682"/>
    <lineage>
        <taxon>Eukaryota</taxon>
        <taxon>Metazoa</taxon>
        <taxon>Porifera</taxon>
        <taxon>Demospongiae</taxon>
        <taxon>Heteroscleromorpha</taxon>
        <taxon>Haplosclerida</taxon>
        <taxon>Niphatidae</taxon>
        <taxon>Amphimedon</taxon>
    </lineage>
</organism>
<reference evidence="2" key="1">
    <citation type="submission" date="2017-05" db="UniProtKB">
        <authorList>
            <consortium name="EnsemblMetazoa"/>
        </authorList>
    </citation>
    <scope>IDENTIFICATION</scope>
</reference>
<dbReference type="EnsemblMetazoa" id="Aqu2.1.28073_001">
    <property type="protein sequence ID" value="Aqu2.1.28073_001"/>
    <property type="gene ID" value="Aqu2.1.28073"/>
</dbReference>
<keyword evidence="1" id="KW-0472">Membrane</keyword>
<dbReference type="AlphaFoldDB" id="A0A1X7UJZ8"/>
<name>A0A1X7UJZ8_AMPQE</name>
<evidence type="ECO:0000256" key="1">
    <source>
        <dbReference type="SAM" id="Phobius"/>
    </source>
</evidence>
<evidence type="ECO:0000313" key="2">
    <source>
        <dbReference type="EnsemblMetazoa" id="Aqu2.1.28073_001"/>
    </source>
</evidence>
<protein>
    <submittedName>
        <fullName evidence="2">Uncharacterized protein</fullName>
    </submittedName>
</protein>
<keyword evidence="1" id="KW-1133">Transmembrane helix</keyword>
<sequence length="60" mass="6313">MKSGLLTLGLVGGISYVGLSFPAVGGFIPQKYHLLTVLGCSIISGYAVAAYTTRQCYNNQ</sequence>
<accession>A0A1X7UJZ8</accession>
<dbReference type="InParanoid" id="A0A1X7UJZ8"/>